<dbReference type="AlphaFoldDB" id="A0A7G2D762"/>
<accession>A0A7G2D762</accession>
<evidence type="ECO:0000313" key="3">
    <source>
        <dbReference type="Proteomes" id="UP000516304"/>
    </source>
</evidence>
<proteinExistence type="predicted"/>
<reference evidence="2 3" key="1">
    <citation type="submission" date="2020-09" db="EMBL/GenBank/DDBJ databases">
        <authorList>
            <person name="Courtine D."/>
        </authorList>
    </citation>
    <scope>NUCLEOTIDE SEQUENCE [LARGE SCALE GENOMIC DNA]</scope>
    <source>
        <strain evidence="2 3">IRI35c</strain>
    </source>
</reference>
<feature type="region of interest" description="Disordered" evidence="1">
    <location>
        <begin position="32"/>
        <end position="54"/>
    </location>
</feature>
<dbReference type="PROSITE" id="PS51257">
    <property type="entry name" value="PROKAR_LIPOPROTEIN"/>
    <property type="match status" value="1"/>
</dbReference>
<dbReference type="EMBL" id="LR881183">
    <property type="protein sequence ID" value="CAD5244425.1"/>
    <property type="molecule type" value="Genomic_DNA"/>
</dbReference>
<keyword evidence="3" id="KW-1185">Reference proteome</keyword>
<evidence type="ECO:0000313" key="2">
    <source>
        <dbReference type="EMBL" id="CAD5244425.1"/>
    </source>
</evidence>
<dbReference type="Proteomes" id="UP000516304">
    <property type="component" value="Chromosome TIRI35C"/>
</dbReference>
<evidence type="ECO:0000256" key="1">
    <source>
        <dbReference type="SAM" id="MobiDB-lite"/>
    </source>
</evidence>
<dbReference type="KEGG" id="tcq:TIRI35C_1271"/>
<feature type="compositionally biased region" description="Low complexity" evidence="1">
    <location>
        <begin position="32"/>
        <end position="51"/>
    </location>
</feature>
<organism evidence="2 3">
    <name type="scientific">Thermococcus camini</name>
    <dbReference type="NCBI Taxonomy" id="2016373"/>
    <lineage>
        <taxon>Archaea</taxon>
        <taxon>Methanobacteriati</taxon>
        <taxon>Methanobacteriota</taxon>
        <taxon>Thermococci</taxon>
        <taxon>Thermococcales</taxon>
        <taxon>Thermococcaceae</taxon>
        <taxon>Thermococcus</taxon>
    </lineage>
</organism>
<dbReference type="GeneID" id="58919013"/>
<dbReference type="RefSeq" id="WP_188202190.1">
    <property type="nucleotide sequence ID" value="NZ_LR881183.1"/>
</dbReference>
<name>A0A7G2D762_9EURY</name>
<gene>
    <name evidence="2" type="ORF">TIRI35C_1271</name>
</gene>
<sequence>MKGKTIAGLALLLGIVMVGAFISGCIDQGNATETGTKTGGTTSQPTTTSPGISEEEKYQNNLLKAIATYDAEIVDIESRLKPSTLSGLVEETMALERDATHSTGREKTLLLEKLAYLKSLQLTELRNLIVISAVETAYWENTTTGEPIEGFYREDGKLFIVDNGKMVPLSRDEMVARMMELTKGYETRSMEIYHFGSGSLLQIREGGRTVGAGQLAVVRISVPKKGFMIQALGDSPGLMRLVDPDTGRTVLRVKPDGNRVYQVPPVNTTLVGMVDDEGFCYRPLPLDTYTLTTLTEEPEDPPVCPSPGLAPFIFEPGTGDVTVEPVPFEDAYLTGKTYGGITFELAVAPLGMLGRNGTVLLVGVPENGTGIRVLSNSSKPGVMVLMDPKTGREIDRITPDKKGIYRIPGIDGEVIGFVAKADPPNGGFCYRPLELNINTTLEPMEICEEEFTMMPIIFEPSTNETFEPVSSQRADLKQLAEQLVNFRAETGRFAAGATGAGWVRDAPVGERVNDIRGVTPMRTGEYTAFRMERGNTAPFLKGILGDFGTGPFNPAPLPGFRYINVTDFGTGPFIPPVELAVMDSGGEVFVAVAGPAMTSKMPPEYLGGTFLEVWTGRNPQTGKEISVIALKVLDENGKVSIRAMTVVMDKPVRIGVFAPGNGGSS</sequence>
<protein>
    <submittedName>
        <fullName evidence="2">Uncharacterized protein</fullName>
    </submittedName>
</protein>